<evidence type="ECO:0000313" key="1">
    <source>
        <dbReference type="EMBL" id="SEL62510.1"/>
    </source>
</evidence>
<reference evidence="1 2" key="1">
    <citation type="submission" date="2016-10" db="EMBL/GenBank/DDBJ databases">
        <authorList>
            <person name="de Groot N.N."/>
        </authorList>
    </citation>
    <scope>NUCLEOTIDE SEQUENCE [LARGE SCALE GENOMIC DNA]</scope>
    <source>
        <strain evidence="1 2">Nv1</strain>
    </source>
</reference>
<feature type="non-terminal residue" evidence="1">
    <location>
        <position position="1"/>
    </location>
</feature>
<keyword evidence="2" id="KW-1185">Reference proteome</keyword>
<dbReference type="AlphaFoldDB" id="A0A1H7RQE5"/>
<organism evidence="1 2">
    <name type="scientific">Nitrosovibrio tenuis</name>
    <dbReference type="NCBI Taxonomy" id="1233"/>
    <lineage>
        <taxon>Bacteria</taxon>
        <taxon>Pseudomonadati</taxon>
        <taxon>Pseudomonadota</taxon>
        <taxon>Betaproteobacteria</taxon>
        <taxon>Nitrosomonadales</taxon>
        <taxon>Nitrosomonadaceae</taxon>
        <taxon>Nitrosovibrio</taxon>
    </lineage>
</organism>
<protein>
    <submittedName>
        <fullName evidence="1">Uncharacterized protein</fullName>
    </submittedName>
</protein>
<name>A0A1H7RQE5_9PROT</name>
<dbReference type="Proteomes" id="UP000198620">
    <property type="component" value="Unassembled WGS sequence"/>
</dbReference>
<gene>
    <name evidence="1" type="ORF">SAMN05216387_1191</name>
</gene>
<proteinExistence type="predicted"/>
<dbReference type="EMBL" id="FOBH01000019">
    <property type="protein sequence ID" value="SEL62510.1"/>
    <property type="molecule type" value="Genomic_DNA"/>
</dbReference>
<accession>A0A1H7RQE5</accession>
<sequence>SQQIKMTPHRYPFLNDPEVTLEMLGRKRGEETHVVNGIISEWVR</sequence>
<evidence type="ECO:0000313" key="2">
    <source>
        <dbReference type="Proteomes" id="UP000198620"/>
    </source>
</evidence>